<gene>
    <name evidence="1" type="ORF">PXEA_LOCUS5448</name>
</gene>
<comment type="caution">
    <text evidence="1">The sequence shown here is derived from an EMBL/GenBank/DDBJ whole genome shotgun (WGS) entry which is preliminary data.</text>
</comment>
<dbReference type="AlphaFoldDB" id="A0A448WHL2"/>
<organism evidence="1 2">
    <name type="scientific">Protopolystoma xenopodis</name>
    <dbReference type="NCBI Taxonomy" id="117903"/>
    <lineage>
        <taxon>Eukaryota</taxon>
        <taxon>Metazoa</taxon>
        <taxon>Spiralia</taxon>
        <taxon>Lophotrochozoa</taxon>
        <taxon>Platyhelminthes</taxon>
        <taxon>Monogenea</taxon>
        <taxon>Polyopisthocotylea</taxon>
        <taxon>Polystomatidea</taxon>
        <taxon>Polystomatidae</taxon>
        <taxon>Protopolystoma</taxon>
    </lineage>
</organism>
<name>A0A448WHL2_9PLAT</name>
<dbReference type="Proteomes" id="UP000784294">
    <property type="component" value="Unassembled WGS sequence"/>
</dbReference>
<sequence>MHDVRTCVCVCKCSEKCDKPDAVTYGACNKVTCLQSVRLTKYREVQGNCVPFFSVANSVCCLPKNKVTKTCDKRTGQLVTRTVEYSLKSSLILKSLARKVSVDSKRPVCNPVVVSAEACNKLNPSTKRITSTINRLNTATCACIQVKQTHKEVPCTCPPPRVEGPKCFKDSNGREQFGIQTTNFSLIKEQCIPNRVFEVKPIKCAMQKITKSACRSCKRSVVKTYHEPKGCKCIKRQIVEKEACCCPKAVVKYRCKQDSNMEAEEIQNVLKEGKCVKTANL</sequence>
<keyword evidence="2" id="KW-1185">Reference proteome</keyword>
<reference evidence="1" key="1">
    <citation type="submission" date="2018-11" db="EMBL/GenBank/DDBJ databases">
        <authorList>
            <consortium name="Pathogen Informatics"/>
        </authorList>
    </citation>
    <scope>NUCLEOTIDE SEQUENCE</scope>
</reference>
<accession>A0A448WHL2</accession>
<evidence type="ECO:0000313" key="1">
    <source>
        <dbReference type="EMBL" id="VEL12008.1"/>
    </source>
</evidence>
<protein>
    <submittedName>
        <fullName evidence="1">Uncharacterized protein</fullName>
    </submittedName>
</protein>
<evidence type="ECO:0000313" key="2">
    <source>
        <dbReference type="Proteomes" id="UP000784294"/>
    </source>
</evidence>
<dbReference type="EMBL" id="CAAALY010013500">
    <property type="protein sequence ID" value="VEL12008.1"/>
    <property type="molecule type" value="Genomic_DNA"/>
</dbReference>
<proteinExistence type="predicted"/>